<gene>
    <name evidence="7" type="ORF">NQ317_019443</name>
</gene>
<evidence type="ECO:0000256" key="1">
    <source>
        <dbReference type="ARBA" id="ARBA00010066"/>
    </source>
</evidence>
<evidence type="ECO:0000256" key="4">
    <source>
        <dbReference type="ARBA" id="ARBA00023065"/>
    </source>
</evidence>
<reference evidence="7" key="1">
    <citation type="journal article" date="2023" name="Insect Mol. Biol.">
        <title>Genome sequencing provides insights into the evolution of gene families encoding plant cell wall-degrading enzymes in longhorned beetles.</title>
        <authorList>
            <person name="Shin N.R."/>
            <person name="Okamura Y."/>
            <person name="Kirsch R."/>
            <person name="Pauchet Y."/>
        </authorList>
    </citation>
    <scope>NUCLEOTIDE SEQUENCE</scope>
    <source>
        <strain evidence="7">MMC_N1</strain>
    </source>
</reference>
<dbReference type="Gene3D" id="1.20.5.2950">
    <property type="match status" value="1"/>
</dbReference>
<feature type="coiled-coil region" evidence="6">
    <location>
        <begin position="8"/>
        <end position="57"/>
    </location>
</feature>
<evidence type="ECO:0000313" key="7">
    <source>
        <dbReference type="EMBL" id="KAJ8983590.1"/>
    </source>
</evidence>
<sequence length="107" mass="12440">MSSNTQGIQQLLAAEKRATDKVSAARRRKAKRLKQARDEAEEEIEVFRKEFESKYKEFLKQNAGSTEDVEANMEKDAQRKISEINQAAKSEYEEVSTYLFYGSFEYI</sequence>
<keyword evidence="2 5" id="KW-0813">Transport</keyword>
<proteinExistence type="inferred from homology"/>
<comment type="similarity">
    <text evidence="1 5">Belongs to the V-ATPase G subunit family.</text>
</comment>
<organism evidence="7 8">
    <name type="scientific">Molorchus minor</name>
    <dbReference type="NCBI Taxonomy" id="1323400"/>
    <lineage>
        <taxon>Eukaryota</taxon>
        <taxon>Metazoa</taxon>
        <taxon>Ecdysozoa</taxon>
        <taxon>Arthropoda</taxon>
        <taxon>Hexapoda</taxon>
        <taxon>Insecta</taxon>
        <taxon>Pterygota</taxon>
        <taxon>Neoptera</taxon>
        <taxon>Endopterygota</taxon>
        <taxon>Coleoptera</taxon>
        <taxon>Polyphaga</taxon>
        <taxon>Cucujiformia</taxon>
        <taxon>Chrysomeloidea</taxon>
        <taxon>Cerambycidae</taxon>
        <taxon>Lamiinae</taxon>
        <taxon>Monochamini</taxon>
        <taxon>Molorchus</taxon>
    </lineage>
</organism>
<keyword evidence="8" id="KW-1185">Reference proteome</keyword>
<dbReference type="Pfam" id="PF03179">
    <property type="entry name" value="V-ATPase_G"/>
    <property type="match status" value="1"/>
</dbReference>
<protein>
    <recommendedName>
        <fullName evidence="5">V-type proton ATPase subunit G</fullName>
    </recommendedName>
</protein>
<keyword evidence="3 5" id="KW-0375">Hydrogen ion transport</keyword>
<evidence type="ECO:0000256" key="6">
    <source>
        <dbReference type="SAM" id="Coils"/>
    </source>
</evidence>
<dbReference type="NCBIfam" id="TIGR01147">
    <property type="entry name" value="V_ATP_synt_G"/>
    <property type="match status" value="1"/>
</dbReference>
<comment type="caution">
    <text evidence="7">The sequence shown here is derived from an EMBL/GenBank/DDBJ whole genome shotgun (WGS) entry which is preliminary data.</text>
</comment>
<evidence type="ECO:0000256" key="2">
    <source>
        <dbReference type="ARBA" id="ARBA00022448"/>
    </source>
</evidence>
<comment type="function">
    <text evidence="5">Subunit of the V1 complex of vacuolar(H+)-ATPase (V-ATPase), a multisubunit enzyme composed of a peripheral complex (V1) that hydrolyzes ATP and a membrane integral complex (V0) that translocates protons. V-ATPase is responsible for acidifying and maintaining the pH of intracellular compartments and in some cell types, is targeted to the plasma membrane, where it is responsible for acidifying the extracellular environment.</text>
</comment>
<evidence type="ECO:0000256" key="5">
    <source>
        <dbReference type="RuleBase" id="RU364019"/>
    </source>
</evidence>
<name>A0ABQ9JZ03_9CUCU</name>
<dbReference type="InterPro" id="IPR005124">
    <property type="entry name" value="V-ATPase_G"/>
</dbReference>
<accession>A0ABQ9JZ03</accession>
<comment type="subunit">
    <text evidence="5">V-ATPase is a heteromultimeric enzyme made up of two complexes: the ATP-hydrolytic V1 complex and the proton translocation V0 complex.</text>
</comment>
<keyword evidence="6" id="KW-0175">Coiled coil</keyword>
<dbReference type="PANTHER" id="PTHR12713:SF11">
    <property type="entry name" value="V-TYPE PROTON ATPASE SUBUNIT G"/>
    <property type="match status" value="1"/>
</dbReference>
<evidence type="ECO:0000256" key="3">
    <source>
        <dbReference type="ARBA" id="ARBA00022781"/>
    </source>
</evidence>
<dbReference type="EMBL" id="JAPWTJ010000069">
    <property type="protein sequence ID" value="KAJ8983590.1"/>
    <property type="molecule type" value="Genomic_DNA"/>
</dbReference>
<evidence type="ECO:0000313" key="8">
    <source>
        <dbReference type="Proteomes" id="UP001162164"/>
    </source>
</evidence>
<dbReference type="PANTHER" id="PTHR12713">
    <property type="entry name" value="VACUOLAR ATP SYNTHASE SUBUNIT G"/>
    <property type="match status" value="1"/>
</dbReference>
<keyword evidence="4 5" id="KW-0406">Ion transport</keyword>
<dbReference type="Proteomes" id="UP001162164">
    <property type="component" value="Unassembled WGS sequence"/>
</dbReference>